<sequence length="119" mass="13648">MAMPAGQRLNWVFLCGFPVSLRAQRQTDWVEHHYRCTVKTQSRGTQMDNQGQATLRPVFNTGVYSSKVLLIMASLMHIASRPIQVRQLRLSAHGWEETNLRPGRSNNSMRLCYVTLEKS</sequence>
<dbReference type="GeneID" id="37081165"/>
<evidence type="ECO:0000256" key="1">
    <source>
        <dbReference type="SAM" id="SignalP"/>
    </source>
</evidence>
<evidence type="ECO:0008006" key="4">
    <source>
        <dbReference type="Google" id="ProtNLM"/>
    </source>
</evidence>
<keyword evidence="1" id="KW-0732">Signal</keyword>
<dbReference type="EMBL" id="KZ821233">
    <property type="protein sequence ID" value="PYH45124.1"/>
    <property type="molecule type" value="Genomic_DNA"/>
</dbReference>
<name>A0A318ZFL8_9EURO</name>
<dbReference type="RefSeq" id="XP_025431106.1">
    <property type="nucleotide sequence ID" value="XM_025579936.1"/>
</dbReference>
<feature type="chain" id="PRO_5016276042" description="Secreted protein" evidence="1">
    <location>
        <begin position="24"/>
        <end position="119"/>
    </location>
</feature>
<proteinExistence type="predicted"/>
<dbReference type="Proteomes" id="UP000248349">
    <property type="component" value="Unassembled WGS sequence"/>
</dbReference>
<keyword evidence="3" id="KW-1185">Reference proteome</keyword>
<evidence type="ECO:0000313" key="2">
    <source>
        <dbReference type="EMBL" id="PYH45124.1"/>
    </source>
</evidence>
<dbReference type="AlphaFoldDB" id="A0A318ZFL8"/>
<gene>
    <name evidence="2" type="ORF">BP01DRAFT_54489</name>
</gene>
<evidence type="ECO:0000313" key="3">
    <source>
        <dbReference type="Proteomes" id="UP000248349"/>
    </source>
</evidence>
<feature type="signal peptide" evidence="1">
    <location>
        <begin position="1"/>
        <end position="23"/>
    </location>
</feature>
<accession>A0A318ZFL8</accession>
<reference evidence="2 3" key="1">
    <citation type="submission" date="2016-12" db="EMBL/GenBank/DDBJ databases">
        <title>The genomes of Aspergillus section Nigri reveals drivers in fungal speciation.</title>
        <authorList>
            <consortium name="DOE Joint Genome Institute"/>
            <person name="Vesth T.C."/>
            <person name="Nybo J."/>
            <person name="Theobald S."/>
            <person name="Brandl J."/>
            <person name="Frisvad J.C."/>
            <person name="Nielsen K.F."/>
            <person name="Lyhne E.K."/>
            <person name="Kogle M.E."/>
            <person name="Kuo A."/>
            <person name="Riley R."/>
            <person name="Clum A."/>
            <person name="Nolan M."/>
            <person name="Lipzen A."/>
            <person name="Salamov A."/>
            <person name="Henrissat B."/>
            <person name="Wiebenga A."/>
            <person name="De Vries R.P."/>
            <person name="Grigoriev I.V."/>
            <person name="Mortensen U.H."/>
            <person name="Andersen M.R."/>
            <person name="Baker S.E."/>
        </authorList>
    </citation>
    <scope>NUCLEOTIDE SEQUENCE [LARGE SCALE GENOMIC DNA]</scope>
    <source>
        <strain evidence="2 3">JOP 1030-1</strain>
    </source>
</reference>
<organism evidence="2 3">
    <name type="scientific">Aspergillus saccharolyticus JOP 1030-1</name>
    <dbReference type="NCBI Taxonomy" id="1450539"/>
    <lineage>
        <taxon>Eukaryota</taxon>
        <taxon>Fungi</taxon>
        <taxon>Dikarya</taxon>
        <taxon>Ascomycota</taxon>
        <taxon>Pezizomycotina</taxon>
        <taxon>Eurotiomycetes</taxon>
        <taxon>Eurotiomycetidae</taxon>
        <taxon>Eurotiales</taxon>
        <taxon>Aspergillaceae</taxon>
        <taxon>Aspergillus</taxon>
        <taxon>Aspergillus subgen. Circumdati</taxon>
    </lineage>
</organism>
<protein>
    <recommendedName>
        <fullName evidence="4">Secreted protein</fullName>
    </recommendedName>
</protein>